<evidence type="ECO:0000313" key="3">
    <source>
        <dbReference type="Proteomes" id="UP001597344"/>
    </source>
</evidence>
<reference evidence="3" key="1">
    <citation type="journal article" date="2019" name="Int. J. Syst. Evol. Microbiol.">
        <title>The Global Catalogue of Microorganisms (GCM) 10K type strain sequencing project: providing services to taxonomists for standard genome sequencing and annotation.</title>
        <authorList>
            <consortium name="The Broad Institute Genomics Platform"/>
            <consortium name="The Broad Institute Genome Sequencing Center for Infectious Disease"/>
            <person name="Wu L."/>
            <person name="Ma J."/>
        </authorList>
    </citation>
    <scope>NUCLEOTIDE SEQUENCE [LARGE SCALE GENOMIC DNA]</scope>
    <source>
        <strain evidence="3">DT92</strain>
    </source>
</reference>
<evidence type="ECO:0000256" key="1">
    <source>
        <dbReference type="SAM" id="SignalP"/>
    </source>
</evidence>
<feature type="chain" id="PRO_5045497931" description="Cytochrome c domain-containing protein" evidence="1">
    <location>
        <begin position="24"/>
        <end position="144"/>
    </location>
</feature>
<dbReference type="EMBL" id="JBHUHY010000002">
    <property type="protein sequence ID" value="MFD2185228.1"/>
    <property type="molecule type" value="Genomic_DNA"/>
</dbReference>
<protein>
    <recommendedName>
        <fullName evidence="4">Cytochrome c domain-containing protein</fullName>
    </recommendedName>
</protein>
<organism evidence="2 3">
    <name type="scientific">Aquimarina celericrescens</name>
    <dbReference type="NCBI Taxonomy" id="1964542"/>
    <lineage>
        <taxon>Bacteria</taxon>
        <taxon>Pseudomonadati</taxon>
        <taxon>Bacteroidota</taxon>
        <taxon>Flavobacteriia</taxon>
        <taxon>Flavobacteriales</taxon>
        <taxon>Flavobacteriaceae</taxon>
        <taxon>Aquimarina</taxon>
    </lineage>
</organism>
<dbReference type="Proteomes" id="UP001597344">
    <property type="component" value="Unassembled WGS sequence"/>
</dbReference>
<dbReference type="RefSeq" id="WP_378318180.1">
    <property type="nucleotide sequence ID" value="NZ_JBHUHY010000002.1"/>
</dbReference>
<evidence type="ECO:0008006" key="4">
    <source>
        <dbReference type="Google" id="ProtNLM"/>
    </source>
</evidence>
<feature type="signal peptide" evidence="1">
    <location>
        <begin position="1"/>
        <end position="23"/>
    </location>
</feature>
<accession>A0ABW5AQH0</accession>
<sequence>MFNSTKIVLIVFALVVFSARTCVQDTSTSSIEEEEITTTIETKADKANTEAFTPTKSSFEECSKITRGVLITHCGSCHQSSLNSHKAGAIKFFDLDMGTHWHTSLSQENLPGIARRTQNKSTITKHQKEAIATFLKLKDLQLQK</sequence>
<proteinExistence type="predicted"/>
<name>A0ABW5AQH0_9FLAO</name>
<keyword evidence="1" id="KW-0732">Signal</keyword>
<gene>
    <name evidence="2" type="ORF">ACFSJT_00365</name>
</gene>
<comment type="caution">
    <text evidence="2">The sequence shown here is derived from an EMBL/GenBank/DDBJ whole genome shotgun (WGS) entry which is preliminary data.</text>
</comment>
<evidence type="ECO:0000313" key="2">
    <source>
        <dbReference type="EMBL" id="MFD2185228.1"/>
    </source>
</evidence>
<keyword evidence="3" id="KW-1185">Reference proteome</keyword>